<dbReference type="InterPro" id="IPR051010">
    <property type="entry name" value="BCAA_transport"/>
</dbReference>
<dbReference type="OrthoDB" id="7210494at2"/>
<evidence type="ECO:0000256" key="1">
    <source>
        <dbReference type="ARBA" id="ARBA00010062"/>
    </source>
</evidence>
<evidence type="ECO:0000313" key="7">
    <source>
        <dbReference type="Proteomes" id="UP000053455"/>
    </source>
</evidence>
<protein>
    <submittedName>
        <fullName evidence="6">ABC transporter substrate-binding protein</fullName>
    </submittedName>
</protein>
<dbReference type="InterPro" id="IPR028081">
    <property type="entry name" value="Leu-bd"/>
</dbReference>
<dbReference type="PROSITE" id="PS51257">
    <property type="entry name" value="PROKAR_LIPOPROTEIN"/>
    <property type="match status" value="1"/>
</dbReference>
<dbReference type="EMBL" id="LBHU01000002">
    <property type="protein sequence ID" value="KLI63890.1"/>
    <property type="molecule type" value="Genomic_DNA"/>
</dbReference>
<keyword evidence="2 4" id="KW-0732">Signal</keyword>
<sequence length="388" mass="40380">MFGNLKRLLVVGLGSIALAGCAVIPNADGNMAGNAPPVADAPVAGPSAGVLPTDTERHRVALLVPLSGANADVGQAIANATTMALLDTGAENLRITTYDTAGGAGAAASRAINDGNRLILGPLLRDNVGDVLAQARPADVPLLTFSNDTTVARNDVFVMGHIPDQSVERTVEFAISQGARNFGALAPRGDYGNRALAALDRAATAHGGTVVSVERYDRGNTSILSAADRLSQTGGFDTVLIADGARLSAMAAGRLKSAGNALPSLIGTELWSREDELTSTAAMRGAWFSAIPDERYRQFSESYSARFGSQPFRIATLGYDAVLLTLRLTRDWRPGRNLPANLLTDEGGFLGLDGPFRFGANGIGERAFEVRQVGNGAFTVVDAAPTGF</sequence>
<reference evidence="6 7" key="1">
    <citation type="submission" date="2015-04" db="EMBL/GenBank/DDBJ databases">
        <title>The draft genome sequence of Erythrobacter marinus HWDM-33.</title>
        <authorList>
            <person name="Zhuang L."/>
            <person name="Liu Y."/>
            <person name="Shao Z."/>
        </authorList>
    </citation>
    <scope>NUCLEOTIDE SEQUENCE [LARGE SCALE GENOMIC DNA]</scope>
    <source>
        <strain evidence="6 7">HWDM-33</strain>
    </source>
</reference>
<dbReference type="CDD" id="cd06339">
    <property type="entry name" value="PBP1_YraM_LppC_lipoprotein-like"/>
    <property type="match status" value="1"/>
</dbReference>
<dbReference type="STRING" id="874156.GCA_001021555_01446"/>
<evidence type="ECO:0000259" key="5">
    <source>
        <dbReference type="Pfam" id="PF13458"/>
    </source>
</evidence>
<dbReference type="RefSeq" id="WP_047093705.1">
    <property type="nucleotide sequence ID" value="NZ_LBHU01000002.1"/>
</dbReference>
<evidence type="ECO:0000313" key="6">
    <source>
        <dbReference type="EMBL" id="KLI63890.1"/>
    </source>
</evidence>
<name>A0A0H0XUE1_9SPHN</name>
<dbReference type="PATRIC" id="fig|874156.12.peg.1916"/>
<dbReference type="SUPFAM" id="SSF53822">
    <property type="entry name" value="Periplasmic binding protein-like I"/>
    <property type="match status" value="1"/>
</dbReference>
<evidence type="ECO:0000256" key="4">
    <source>
        <dbReference type="SAM" id="SignalP"/>
    </source>
</evidence>
<evidence type="ECO:0000256" key="2">
    <source>
        <dbReference type="ARBA" id="ARBA00022729"/>
    </source>
</evidence>
<keyword evidence="7" id="KW-1185">Reference proteome</keyword>
<keyword evidence="3" id="KW-0029">Amino-acid transport</keyword>
<comment type="similarity">
    <text evidence="1">Belongs to the leucine-binding protein family.</text>
</comment>
<dbReference type="AlphaFoldDB" id="A0A0H0XUE1"/>
<keyword evidence="3" id="KW-0813">Transport</keyword>
<dbReference type="Gene3D" id="3.40.50.2300">
    <property type="match status" value="2"/>
</dbReference>
<feature type="signal peptide" evidence="4">
    <location>
        <begin position="1"/>
        <end position="19"/>
    </location>
</feature>
<dbReference type="PANTHER" id="PTHR30483:SF6">
    <property type="entry name" value="PERIPLASMIC BINDING PROTEIN OF ABC TRANSPORTER FOR NATURAL AMINO ACIDS"/>
    <property type="match status" value="1"/>
</dbReference>
<feature type="domain" description="Leucine-binding protein" evidence="5">
    <location>
        <begin position="59"/>
        <end position="373"/>
    </location>
</feature>
<dbReference type="PANTHER" id="PTHR30483">
    <property type="entry name" value="LEUCINE-SPECIFIC-BINDING PROTEIN"/>
    <property type="match status" value="1"/>
</dbReference>
<gene>
    <name evidence="6" type="ORF">AAV99_09350</name>
</gene>
<accession>A0A0H0XUE1</accession>
<dbReference type="InterPro" id="IPR028082">
    <property type="entry name" value="Peripla_BP_I"/>
</dbReference>
<comment type="caution">
    <text evidence="6">The sequence shown here is derived from an EMBL/GenBank/DDBJ whole genome shotgun (WGS) entry which is preliminary data.</text>
</comment>
<evidence type="ECO:0000256" key="3">
    <source>
        <dbReference type="ARBA" id="ARBA00022970"/>
    </source>
</evidence>
<proteinExistence type="inferred from homology"/>
<feature type="chain" id="PRO_5002589180" evidence="4">
    <location>
        <begin position="20"/>
        <end position="388"/>
    </location>
</feature>
<dbReference type="GO" id="GO:0006865">
    <property type="term" value="P:amino acid transport"/>
    <property type="evidence" value="ECO:0007669"/>
    <property type="project" value="UniProtKB-KW"/>
</dbReference>
<dbReference type="Pfam" id="PF13458">
    <property type="entry name" value="Peripla_BP_6"/>
    <property type="match status" value="1"/>
</dbReference>
<organism evidence="6 7">
    <name type="scientific">Aurantiacibacter marinus</name>
    <dbReference type="NCBI Taxonomy" id="874156"/>
    <lineage>
        <taxon>Bacteria</taxon>
        <taxon>Pseudomonadati</taxon>
        <taxon>Pseudomonadota</taxon>
        <taxon>Alphaproteobacteria</taxon>
        <taxon>Sphingomonadales</taxon>
        <taxon>Erythrobacteraceae</taxon>
        <taxon>Aurantiacibacter</taxon>
    </lineage>
</organism>
<dbReference type="Proteomes" id="UP000053455">
    <property type="component" value="Unassembled WGS sequence"/>
</dbReference>